<accession>A0A7S3PX75</accession>
<dbReference type="Gene3D" id="2.30.110.10">
    <property type="entry name" value="Electron Transport, Fmn-binding Protein, Chain A"/>
    <property type="match status" value="1"/>
</dbReference>
<dbReference type="PANTHER" id="PTHR43241:SF1">
    <property type="entry name" value="FLAVIN REDUCTASE LIKE DOMAIN-CONTAINING PROTEIN"/>
    <property type="match status" value="1"/>
</dbReference>
<proteinExistence type="predicted"/>
<dbReference type="PANTHER" id="PTHR43241">
    <property type="entry name" value="FLAVIN REDUCTASE DOMAIN PROTEIN"/>
    <property type="match status" value="1"/>
</dbReference>
<feature type="compositionally biased region" description="Basic residues" evidence="1">
    <location>
        <begin position="219"/>
        <end position="234"/>
    </location>
</feature>
<feature type="compositionally biased region" description="Polar residues" evidence="1">
    <location>
        <begin position="77"/>
        <end position="88"/>
    </location>
</feature>
<name>A0A7S3PX75_9STRA</name>
<feature type="compositionally biased region" description="Polar residues" evidence="1">
    <location>
        <begin position="7"/>
        <end position="26"/>
    </location>
</feature>
<organism evidence="2">
    <name type="scientific">Chaetoceros debilis</name>
    <dbReference type="NCBI Taxonomy" id="122233"/>
    <lineage>
        <taxon>Eukaryota</taxon>
        <taxon>Sar</taxon>
        <taxon>Stramenopiles</taxon>
        <taxon>Ochrophyta</taxon>
        <taxon>Bacillariophyta</taxon>
        <taxon>Coscinodiscophyceae</taxon>
        <taxon>Chaetocerotophycidae</taxon>
        <taxon>Chaetocerotales</taxon>
        <taxon>Chaetocerotaceae</taxon>
        <taxon>Chaetoceros</taxon>
    </lineage>
</organism>
<feature type="compositionally biased region" description="Basic and acidic residues" evidence="1">
    <location>
        <begin position="235"/>
        <end position="248"/>
    </location>
</feature>
<evidence type="ECO:0008006" key="3">
    <source>
        <dbReference type="Google" id="ProtNLM"/>
    </source>
</evidence>
<evidence type="ECO:0000313" key="2">
    <source>
        <dbReference type="EMBL" id="CAE0458561.1"/>
    </source>
</evidence>
<feature type="region of interest" description="Disordered" evidence="1">
    <location>
        <begin position="1"/>
        <end position="33"/>
    </location>
</feature>
<feature type="region of interest" description="Disordered" evidence="1">
    <location>
        <begin position="215"/>
        <end position="264"/>
    </location>
</feature>
<protein>
    <recommendedName>
        <fullName evidence="3">Flavin reductase like domain-containing protein</fullName>
    </recommendedName>
</protein>
<dbReference type="InterPro" id="IPR012349">
    <property type="entry name" value="Split_barrel_FMN-bd"/>
</dbReference>
<sequence length="421" mass="46141">MVHPRETQQGQANTLNLGTTTASSSPPVGPGNADMNLPSWIHLGDAAHEDGGKSFSRILYVNPVCFLTTVERKRRANVSTASTRSSGIASLDPHDSTGIAGDNKQDQDEEEDVGHSSSNSNSDRKNVMVVSWLTAINNKGGFIMSINKRRHTASILTSPHPRRRMGIEEKSEDVKVKGDEGLSGNSKDNGKNPIFVLCVPVKGMEELVLNCGKTSGRWSRSKFPRDHHHNHHGQGLKEDAPSTVKRDTGNSNSSSTNLKKRKKKYKFDHGIEGLEAIQFGGMDQRQPSLNTGILPEADGDGDVSPSSFKLDDNGSQENCFAIRGTVAHLKCRVQNIITEGNDISHGSCRTIEDDHHIIHAQVIDGYVRSDYWDAEKKQFRPTRRLESSGNFPGRGQTLPPPPYMTFLGSQTFGYVACDQTV</sequence>
<feature type="compositionally biased region" description="Basic and acidic residues" evidence="1">
    <location>
        <begin position="165"/>
        <end position="180"/>
    </location>
</feature>
<reference evidence="2" key="1">
    <citation type="submission" date="2021-01" db="EMBL/GenBank/DDBJ databases">
        <authorList>
            <person name="Corre E."/>
            <person name="Pelletier E."/>
            <person name="Niang G."/>
            <person name="Scheremetjew M."/>
            <person name="Finn R."/>
            <person name="Kale V."/>
            <person name="Holt S."/>
            <person name="Cochrane G."/>
            <person name="Meng A."/>
            <person name="Brown T."/>
            <person name="Cohen L."/>
        </authorList>
    </citation>
    <scope>NUCLEOTIDE SEQUENCE</scope>
    <source>
        <strain evidence="2">MM31A-1</strain>
    </source>
</reference>
<evidence type="ECO:0000256" key="1">
    <source>
        <dbReference type="SAM" id="MobiDB-lite"/>
    </source>
</evidence>
<feature type="region of interest" description="Disordered" evidence="1">
    <location>
        <begin position="157"/>
        <end position="189"/>
    </location>
</feature>
<gene>
    <name evidence="2" type="ORF">CDEB00056_LOCUS3402</name>
</gene>
<dbReference type="AlphaFoldDB" id="A0A7S3PX75"/>
<dbReference type="InterPro" id="IPR053310">
    <property type="entry name" value="Flavoredoxin-like"/>
</dbReference>
<feature type="region of interest" description="Disordered" evidence="1">
    <location>
        <begin position="75"/>
        <end position="122"/>
    </location>
</feature>
<dbReference type="EMBL" id="HBIO01004897">
    <property type="protein sequence ID" value="CAE0458561.1"/>
    <property type="molecule type" value="Transcribed_RNA"/>
</dbReference>